<evidence type="ECO:0000256" key="3">
    <source>
        <dbReference type="ARBA" id="ARBA00022448"/>
    </source>
</evidence>
<dbReference type="PANTHER" id="PTHR21522:SF32">
    <property type="entry name" value="OTOPETRIN-2"/>
    <property type="match status" value="1"/>
</dbReference>
<feature type="transmembrane region" description="Helical" evidence="11">
    <location>
        <begin position="59"/>
        <end position="81"/>
    </location>
</feature>
<dbReference type="Proteomes" id="UP000694844">
    <property type="component" value="Chromosome 5"/>
</dbReference>
<evidence type="ECO:0000256" key="2">
    <source>
        <dbReference type="ARBA" id="ARBA00006513"/>
    </source>
</evidence>
<keyword evidence="8" id="KW-0406">Ion transport</keyword>
<keyword evidence="7 11" id="KW-1133">Transmembrane helix</keyword>
<feature type="transmembrane region" description="Helical" evidence="11">
    <location>
        <begin position="466"/>
        <end position="485"/>
    </location>
</feature>
<keyword evidence="6" id="KW-0375">Hydrogen ion transport</keyword>
<evidence type="ECO:0000256" key="10">
    <source>
        <dbReference type="ARBA" id="ARBA00023303"/>
    </source>
</evidence>
<evidence type="ECO:0000256" key="8">
    <source>
        <dbReference type="ARBA" id="ARBA00023065"/>
    </source>
</evidence>
<evidence type="ECO:0000313" key="13">
    <source>
        <dbReference type="RefSeq" id="XP_022346046.1"/>
    </source>
</evidence>
<dbReference type="GO" id="GO:0015252">
    <property type="term" value="F:proton channel activity"/>
    <property type="evidence" value="ECO:0007669"/>
    <property type="project" value="InterPro"/>
</dbReference>
<feature type="transmembrane region" description="Helical" evidence="11">
    <location>
        <begin position="347"/>
        <end position="370"/>
    </location>
</feature>
<sequence length="537" mass="61114">MAIGEYRDEFGEERDTPDTHRWWRSPVALLLYGSGITVCAVIIAIASAMSGLIDYHLTIWSIVAVTSIISVVITIIVWNRVRIFGQYIIAYRVTDVAIKPKVLFLWVFGFAKILSAALQLATGFNCIQRDAKQMFPGEIFLSIFTKFSEIVFVIFQLCFLSSHSSVKLREDTIVSFGLSTIILTHIFQWFEMLFASLSKNDLINISSVNETNNSCFHSITSNKLMENISPYIEPMSTEFGLLAVGIIFRLLPASLRQPQIAVDPGDQQWTNNVQEEEENTPLLRVNDFNSRSPLERSDSTDKASSSGEVGSQILQMPSFYRCLLVAFIICLPLLITIILHASEQADIQLSLGVVQFLFKVELLFLLILNCCLWYNQFKRLNLYSDKYDGKLVLLLSTAGTLLYMMFGLVAGCVLLSRKVSSIAIFLILQKILEIVVVVIQTSLILKAQSLHVHRVNQEPKRISASKVFFTFFLIRVIMWTTDSYIGKSTTKIMPIETEVYGDNYWDTINDMLYPITMFYLFHTAIDLYQLYKKYDQS</sequence>
<evidence type="ECO:0000256" key="4">
    <source>
        <dbReference type="ARBA" id="ARBA00022475"/>
    </source>
</evidence>
<feature type="transmembrane region" description="Helical" evidence="11">
    <location>
        <begin position="139"/>
        <end position="160"/>
    </location>
</feature>
<reference evidence="13 14" key="1">
    <citation type="submission" date="2025-04" db="UniProtKB">
        <authorList>
            <consortium name="RefSeq"/>
        </authorList>
    </citation>
    <scope>IDENTIFICATION</scope>
    <source>
        <tissue evidence="13 14">Whole sample</tissue>
    </source>
</reference>
<proteinExistence type="inferred from homology"/>
<evidence type="ECO:0000256" key="5">
    <source>
        <dbReference type="ARBA" id="ARBA00022692"/>
    </source>
</evidence>
<feature type="transmembrane region" description="Helical" evidence="11">
    <location>
        <begin position="391"/>
        <end position="416"/>
    </location>
</feature>
<keyword evidence="10" id="KW-0407">Ion channel</keyword>
<feature type="transmembrane region" description="Helical" evidence="11">
    <location>
        <begin position="511"/>
        <end position="531"/>
    </location>
</feature>
<dbReference type="GeneID" id="111138400"/>
<feature type="transmembrane region" description="Helical" evidence="11">
    <location>
        <begin position="102"/>
        <end position="119"/>
    </location>
</feature>
<keyword evidence="3" id="KW-0813">Transport</keyword>
<keyword evidence="12" id="KW-1185">Reference proteome</keyword>
<dbReference type="OrthoDB" id="6126735at2759"/>
<evidence type="ECO:0000256" key="6">
    <source>
        <dbReference type="ARBA" id="ARBA00022781"/>
    </source>
</evidence>
<dbReference type="PANTHER" id="PTHR21522">
    <property type="entry name" value="PROTON CHANNEL OTOP"/>
    <property type="match status" value="1"/>
</dbReference>
<keyword evidence="5 11" id="KW-0812">Transmembrane</keyword>
<comment type="subcellular location">
    <subcellularLocation>
        <location evidence="1">Cell membrane</location>
        <topology evidence="1">Multi-pass membrane protein</topology>
    </subcellularLocation>
</comment>
<dbReference type="InterPro" id="IPR004878">
    <property type="entry name" value="Otopetrin"/>
</dbReference>
<protein>
    <submittedName>
        <fullName evidence="13 14">Uncharacterized protein LOC111138400 isoform X1</fullName>
    </submittedName>
</protein>
<dbReference type="AlphaFoldDB" id="A0A8B8F1I7"/>
<feature type="transmembrane region" description="Helical" evidence="11">
    <location>
        <begin position="231"/>
        <end position="251"/>
    </location>
</feature>
<accession>A0A8B8F1I7</accession>
<evidence type="ECO:0000256" key="9">
    <source>
        <dbReference type="ARBA" id="ARBA00023136"/>
    </source>
</evidence>
<evidence type="ECO:0000313" key="12">
    <source>
        <dbReference type="Proteomes" id="UP000694844"/>
    </source>
</evidence>
<feature type="transmembrane region" description="Helical" evidence="11">
    <location>
        <begin position="29"/>
        <end position="53"/>
    </location>
</feature>
<feature type="transmembrane region" description="Helical" evidence="11">
    <location>
        <begin position="422"/>
        <end position="445"/>
    </location>
</feature>
<gene>
    <name evidence="13 14" type="primary">LOC111138400</name>
</gene>
<keyword evidence="9 11" id="KW-0472">Membrane</keyword>
<evidence type="ECO:0000313" key="14">
    <source>
        <dbReference type="RefSeq" id="XP_022346047.1"/>
    </source>
</evidence>
<organism evidence="12 14">
    <name type="scientific">Crassostrea virginica</name>
    <name type="common">Eastern oyster</name>
    <dbReference type="NCBI Taxonomy" id="6565"/>
    <lineage>
        <taxon>Eukaryota</taxon>
        <taxon>Metazoa</taxon>
        <taxon>Spiralia</taxon>
        <taxon>Lophotrochozoa</taxon>
        <taxon>Mollusca</taxon>
        <taxon>Bivalvia</taxon>
        <taxon>Autobranchia</taxon>
        <taxon>Pteriomorphia</taxon>
        <taxon>Ostreida</taxon>
        <taxon>Ostreoidea</taxon>
        <taxon>Ostreidae</taxon>
        <taxon>Crassostrea</taxon>
    </lineage>
</organism>
<dbReference type="KEGG" id="cvn:111138400"/>
<evidence type="ECO:0000256" key="11">
    <source>
        <dbReference type="SAM" id="Phobius"/>
    </source>
</evidence>
<evidence type="ECO:0000256" key="7">
    <source>
        <dbReference type="ARBA" id="ARBA00022989"/>
    </source>
</evidence>
<keyword evidence="4" id="KW-1003">Cell membrane</keyword>
<feature type="transmembrane region" description="Helical" evidence="11">
    <location>
        <begin position="322"/>
        <end position="341"/>
    </location>
</feature>
<comment type="similarity">
    <text evidence="2">Belongs to the otopetrin family.</text>
</comment>
<dbReference type="Pfam" id="PF03189">
    <property type="entry name" value="Otopetrin"/>
    <property type="match status" value="1"/>
</dbReference>
<dbReference type="GO" id="GO:0005886">
    <property type="term" value="C:plasma membrane"/>
    <property type="evidence" value="ECO:0007669"/>
    <property type="project" value="UniProtKB-SubCell"/>
</dbReference>
<name>A0A8B8F1I7_CRAVI</name>
<feature type="transmembrane region" description="Helical" evidence="11">
    <location>
        <begin position="172"/>
        <end position="190"/>
    </location>
</feature>
<evidence type="ECO:0000256" key="1">
    <source>
        <dbReference type="ARBA" id="ARBA00004651"/>
    </source>
</evidence>
<dbReference type="RefSeq" id="XP_022346047.1">
    <property type="nucleotide sequence ID" value="XM_022490339.1"/>
</dbReference>
<dbReference type="RefSeq" id="XP_022346046.1">
    <property type="nucleotide sequence ID" value="XM_022490338.1"/>
</dbReference>